<dbReference type="InterPro" id="IPR033856">
    <property type="entry name" value="Trp_halogen"/>
</dbReference>
<dbReference type="PIRSF" id="PIRSF011396">
    <property type="entry name" value="Trp_halogenase"/>
    <property type="match status" value="1"/>
</dbReference>
<accession>A0ABQ6H5B7</accession>
<evidence type="ECO:0000313" key="1">
    <source>
        <dbReference type="EMBL" id="GLX83322.1"/>
    </source>
</evidence>
<name>A0ABQ6H5B7_9GAMM</name>
<sequence length="496" mass="56140">MKPISIAIVGGGTAGWMAANLFAQKWADKPVNITLIESPDIGIIGVGEGSTPTLKRFFNMLDISESQWMPECNATYKVNIRFKDWSPQSGIESYSHPFTSQVDTFTSRSFHVNTRTRRLGLDTYVTPEDFFLNGVLANQGKGPVAPSNFPFIMEYGYHFDSALLGQFLAKTAQSKGVNHLQAKVTDVTRHQSGDIASVITQEQGEISADFFVDCTGFSALLMDKTLGVNFKSYKDNLFNDSAVVMPTAIDDVIPVETLATALSTGWVWKIPLTNRYGNGYVFSSDFITNDAAETEFRKHLGTLNDDTTCHHLKMKVGRLDKQWSHNCISIGLSQGFIEPLEATALHLVQLSLEMFIEQFEKGGFSNQHQQHYNEFTSERFERVRDYIVAHYKMNTRTDSEYWRANRDNTELSRSLIQILNSWFNREDLTDEIHRQHLQSHFDTSSWHCLLAGYGAFPPLAEKQPNQGDLYQDNNIEQFLSGCALNFKNHNNNLQFK</sequence>
<dbReference type="PANTHER" id="PTHR43747">
    <property type="entry name" value="FAD-BINDING PROTEIN"/>
    <property type="match status" value="1"/>
</dbReference>
<proteinExistence type="predicted"/>
<reference evidence="1 2" key="1">
    <citation type="submission" date="2023-03" db="EMBL/GenBank/DDBJ databases">
        <title>Draft genome sequence of Thalassotalea eurytherma JCM 18482T.</title>
        <authorList>
            <person name="Sawabe T."/>
        </authorList>
    </citation>
    <scope>NUCLEOTIDE SEQUENCE [LARGE SCALE GENOMIC DNA]</scope>
    <source>
        <strain evidence="1 2">JCM 18482</strain>
    </source>
</reference>
<dbReference type="InterPro" id="IPR050816">
    <property type="entry name" value="Flavin-dep_Halogenase_NPB"/>
</dbReference>
<gene>
    <name evidence="1" type="ORF">theurythT_27740</name>
</gene>
<protein>
    <submittedName>
        <fullName evidence="1">Tryptophan halogenase</fullName>
    </submittedName>
</protein>
<dbReference type="RefSeq" id="WP_284208742.1">
    <property type="nucleotide sequence ID" value="NZ_BSSU01000014.1"/>
</dbReference>
<evidence type="ECO:0000313" key="2">
    <source>
        <dbReference type="Proteomes" id="UP001157133"/>
    </source>
</evidence>
<dbReference type="InterPro" id="IPR006905">
    <property type="entry name" value="Flavin_halogenase"/>
</dbReference>
<comment type="caution">
    <text evidence="1">The sequence shown here is derived from an EMBL/GenBank/DDBJ whole genome shotgun (WGS) entry which is preliminary data.</text>
</comment>
<keyword evidence="2" id="KW-1185">Reference proteome</keyword>
<dbReference type="SUPFAM" id="SSF51905">
    <property type="entry name" value="FAD/NAD(P)-binding domain"/>
    <property type="match status" value="1"/>
</dbReference>
<dbReference type="Pfam" id="PF04820">
    <property type="entry name" value="Trp_halogenase"/>
    <property type="match status" value="1"/>
</dbReference>
<dbReference type="Gene3D" id="3.50.50.60">
    <property type="entry name" value="FAD/NAD(P)-binding domain"/>
    <property type="match status" value="1"/>
</dbReference>
<organism evidence="1 2">
    <name type="scientific">Thalassotalea eurytherma</name>
    <dbReference type="NCBI Taxonomy" id="1144278"/>
    <lineage>
        <taxon>Bacteria</taxon>
        <taxon>Pseudomonadati</taxon>
        <taxon>Pseudomonadota</taxon>
        <taxon>Gammaproteobacteria</taxon>
        <taxon>Alteromonadales</taxon>
        <taxon>Colwelliaceae</taxon>
        <taxon>Thalassotalea</taxon>
    </lineage>
</organism>
<dbReference type="PANTHER" id="PTHR43747:SF4">
    <property type="entry name" value="FLAVIN-DEPENDENT TRYPTOPHAN HALOGENASE"/>
    <property type="match status" value="1"/>
</dbReference>
<dbReference type="InterPro" id="IPR036188">
    <property type="entry name" value="FAD/NAD-bd_sf"/>
</dbReference>
<dbReference type="EMBL" id="BSSU01000014">
    <property type="protein sequence ID" value="GLX83322.1"/>
    <property type="molecule type" value="Genomic_DNA"/>
</dbReference>
<dbReference type="Proteomes" id="UP001157133">
    <property type="component" value="Unassembled WGS sequence"/>
</dbReference>